<gene>
    <name evidence="3" type="ORF">C8P68_104406</name>
</gene>
<reference evidence="3 4" key="1">
    <citation type="submission" date="2018-04" db="EMBL/GenBank/DDBJ databases">
        <title>Genomic Encyclopedia of Archaeal and Bacterial Type Strains, Phase II (KMG-II): from individual species to whole genera.</title>
        <authorList>
            <person name="Goeker M."/>
        </authorList>
    </citation>
    <scope>NUCLEOTIDE SEQUENCE [LARGE SCALE GENOMIC DNA]</scope>
    <source>
        <strain evidence="3 4">DSM 26809</strain>
    </source>
</reference>
<dbReference type="SUPFAM" id="SSF54427">
    <property type="entry name" value="NTF2-like"/>
    <property type="match status" value="1"/>
</dbReference>
<dbReference type="OrthoDB" id="5383110at2"/>
<feature type="chain" id="PRO_5015773619" evidence="1">
    <location>
        <begin position="21"/>
        <end position="145"/>
    </location>
</feature>
<keyword evidence="4" id="KW-1185">Reference proteome</keyword>
<dbReference type="InterPro" id="IPR032710">
    <property type="entry name" value="NTF2-like_dom_sf"/>
</dbReference>
<proteinExistence type="predicted"/>
<name>A0A2T5JA19_9SPHI</name>
<dbReference type="AlphaFoldDB" id="A0A2T5JA19"/>
<dbReference type="Pfam" id="PF14534">
    <property type="entry name" value="DUF4440"/>
    <property type="match status" value="1"/>
</dbReference>
<feature type="signal peptide" evidence="1">
    <location>
        <begin position="1"/>
        <end position="20"/>
    </location>
</feature>
<protein>
    <submittedName>
        <fullName evidence="3">Uncharacterized protein DUF4440</fullName>
    </submittedName>
</protein>
<evidence type="ECO:0000313" key="4">
    <source>
        <dbReference type="Proteomes" id="UP000244168"/>
    </source>
</evidence>
<dbReference type="InterPro" id="IPR027843">
    <property type="entry name" value="DUF4440"/>
</dbReference>
<organism evidence="3 4">
    <name type="scientific">Mucilaginibacter yixingensis</name>
    <dbReference type="NCBI Taxonomy" id="1295612"/>
    <lineage>
        <taxon>Bacteria</taxon>
        <taxon>Pseudomonadati</taxon>
        <taxon>Bacteroidota</taxon>
        <taxon>Sphingobacteriia</taxon>
        <taxon>Sphingobacteriales</taxon>
        <taxon>Sphingobacteriaceae</taxon>
        <taxon>Mucilaginibacter</taxon>
    </lineage>
</organism>
<dbReference type="RefSeq" id="WP_107828852.1">
    <property type="nucleotide sequence ID" value="NZ_CP160205.1"/>
</dbReference>
<feature type="domain" description="DUF4440" evidence="2">
    <location>
        <begin position="35"/>
        <end position="134"/>
    </location>
</feature>
<comment type="caution">
    <text evidence="3">The sequence shown here is derived from an EMBL/GenBank/DDBJ whole genome shotgun (WGS) entry which is preliminary data.</text>
</comment>
<evidence type="ECO:0000313" key="3">
    <source>
        <dbReference type="EMBL" id="PTQ96912.1"/>
    </source>
</evidence>
<evidence type="ECO:0000259" key="2">
    <source>
        <dbReference type="Pfam" id="PF14534"/>
    </source>
</evidence>
<dbReference type="EMBL" id="QAOQ01000004">
    <property type="protein sequence ID" value="PTQ96912.1"/>
    <property type="molecule type" value="Genomic_DNA"/>
</dbReference>
<keyword evidence="1" id="KW-0732">Signal</keyword>
<sequence length="145" mass="15759">MKRLTLMLAFCLLAVAPLFAQTKDEKDVANAVEFMRKAMVDGDRARLTQLAADDLSYGHSSGKIQDKAAFVEAIASGASDFVTIDLTQQTIKVVGNTAIVRHILTAQTNDGGKPGTTQLGIMLIFQKQKGAWKLLARQAYHLPVQ</sequence>
<dbReference type="Gene3D" id="3.10.450.50">
    <property type="match status" value="1"/>
</dbReference>
<accession>A0A2T5JA19</accession>
<evidence type="ECO:0000256" key="1">
    <source>
        <dbReference type="SAM" id="SignalP"/>
    </source>
</evidence>
<dbReference type="Proteomes" id="UP000244168">
    <property type="component" value="Unassembled WGS sequence"/>
</dbReference>